<proteinExistence type="predicted"/>
<sequence length="273" mass="31037">MGPCSQDQGNQPKDIEKLEHQAKQNIMKLNKEKRKVLQLVKKKPKHQYRMESDWLSSSAEKDLRITVDIKLEMSKWCALIRIRANHMLGFIRENVASRSMEGIIHPLPGSCAVSSEILCPLGASQFKRHAENHERVEQMATGIQPMRRAHGITEENTGKLWLGNFSLEIRKNFFTRRVVLHQKSLGRLRTLCICWFFKTRLDKDTADLIQQCIHFLLNTLVIIIREFLRQAPPQSRGKQALLPHRDGGGKAAAGRGVPEAKARLPGAASPNSR</sequence>
<name>A0AAN7P9S1_MYCAM</name>
<organism evidence="2 3">
    <name type="scientific">Mycteria americana</name>
    <name type="common">Wood stork</name>
    <dbReference type="NCBI Taxonomy" id="33587"/>
    <lineage>
        <taxon>Eukaryota</taxon>
        <taxon>Metazoa</taxon>
        <taxon>Chordata</taxon>
        <taxon>Craniata</taxon>
        <taxon>Vertebrata</taxon>
        <taxon>Euteleostomi</taxon>
        <taxon>Archelosauria</taxon>
        <taxon>Archosauria</taxon>
        <taxon>Dinosauria</taxon>
        <taxon>Saurischia</taxon>
        <taxon>Theropoda</taxon>
        <taxon>Coelurosauria</taxon>
        <taxon>Aves</taxon>
        <taxon>Neognathae</taxon>
        <taxon>Neoaves</taxon>
        <taxon>Aequornithes</taxon>
        <taxon>Ciconiiformes</taxon>
        <taxon>Ciconiidae</taxon>
        <taxon>Mycteria</taxon>
    </lineage>
</organism>
<dbReference type="PANTHER" id="PTHR33332">
    <property type="entry name" value="REVERSE TRANSCRIPTASE DOMAIN-CONTAINING PROTEIN"/>
    <property type="match status" value="1"/>
</dbReference>
<dbReference type="Proteomes" id="UP001333110">
    <property type="component" value="Unassembled WGS sequence"/>
</dbReference>
<reference evidence="2 3" key="1">
    <citation type="journal article" date="2023" name="J. Hered.">
        <title>Chromosome-level genome of the wood stork (Mycteria americana) provides insight into avian chromosome evolution.</title>
        <authorList>
            <person name="Flamio R. Jr."/>
            <person name="Ramstad K.M."/>
        </authorList>
    </citation>
    <scope>NUCLEOTIDE SEQUENCE [LARGE SCALE GENOMIC DNA]</scope>
    <source>
        <strain evidence="2">JAX WOST 10</strain>
    </source>
</reference>
<dbReference type="EMBL" id="JAUNZN010000001">
    <property type="protein sequence ID" value="KAK4828772.1"/>
    <property type="molecule type" value="Genomic_DNA"/>
</dbReference>
<dbReference type="AlphaFoldDB" id="A0AAN7P9S1"/>
<feature type="region of interest" description="Disordered" evidence="1">
    <location>
        <begin position="235"/>
        <end position="273"/>
    </location>
</feature>
<accession>A0AAN7P9S1</accession>
<protein>
    <submittedName>
        <fullName evidence="2">Uncharacterized protein</fullName>
    </submittedName>
</protein>
<evidence type="ECO:0000313" key="3">
    <source>
        <dbReference type="Proteomes" id="UP001333110"/>
    </source>
</evidence>
<gene>
    <name evidence="2" type="ORF">QYF61_000797</name>
</gene>
<evidence type="ECO:0000256" key="1">
    <source>
        <dbReference type="SAM" id="MobiDB-lite"/>
    </source>
</evidence>
<evidence type="ECO:0000313" key="2">
    <source>
        <dbReference type="EMBL" id="KAK4828772.1"/>
    </source>
</evidence>
<keyword evidence="3" id="KW-1185">Reference proteome</keyword>
<comment type="caution">
    <text evidence="2">The sequence shown here is derived from an EMBL/GenBank/DDBJ whole genome shotgun (WGS) entry which is preliminary data.</text>
</comment>